<keyword evidence="2" id="KW-1185">Reference proteome</keyword>
<dbReference type="EMBL" id="QTSX02005011">
    <property type="protein sequence ID" value="KAJ9062346.1"/>
    <property type="molecule type" value="Genomic_DNA"/>
</dbReference>
<evidence type="ECO:0000313" key="2">
    <source>
        <dbReference type="Proteomes" id="UP001165960"/>
    </source>
</evidence>
<accession>A0ACC2SJK2</accession>
<gene>
    <name evidence="1" type="ORF">DSO57_1011699</name>
</gene>
<sequence>MAVMGLIQSGIIQQICRIGNSFTRDTQAQGQDSNPDPESPQATGPGDQGTACPCFPGVKPLQAETKNDGPNGEASQNKGIIAPNGGVIKTPNGGNKILTISFMNLKSTPMANQEPSPERGMGPQPNPMATNLEQDNQVANLISLTNERTPGLVAILPPLNLSTQILQACLFQCLDEPPKENIKSGSGVLYRPKDPVLQTYCHF</sequence>
<proteinExistence type="predicted"/>
<name>A0ACC2SJK2_9FUNG</name>
<evidence type="ECO:0000313" key="1">
    <source>
        <dbReference type="EMBL" id="KAJ9062346.1"/>
    </source>
</evidence>
<protein>
    <submittedName>
        <fullName evidence="1">Uncharacterized protein</fullName>
    </submittedName>
</protein>
<dbReference type="Proteomes" id="UP001165960">
    <property type="component" value="Unassembled WGS sequence"/>
</dbReference>
<reference evidence="1" key="1">
    <citation type="submission" date="2022-04" db="EMBL/GenBank/DDBJ databases">
        <title>Genome of the entomopathogenic fungus Entomophthora muscae.</title>
        <authorList>
            <person name="Elya C."/>
            <person name="Lovett B.R."/>
            <person name="Lee E."/>
            <person name="Macias A.M."/>
            <person name="Hajek A.E."/>
            <person name="De Bivort B.L."/>
            <person name="Kasson M.T."/>
            <person name="De Fine Licht H.H."/>
            <person name="Stajich J.E."/>
        </authorList>
    </citation>
    <scope>NUCLEOTIDE SEQUENCE</scope>
    <source>
        <strain evidence="1">Berkeley</strain>
    </source>
</reference>
<comment type="caution">
    <text evidence="1">The sequence shown here is derived from an EMBL/GenBank/DDBJ whole genome shotgun (WGS) entry which is preliminary data.</text>
</comment>
<organism evidence="1 2">
    <name type="scientific">Entomophthora muscae</name>
    <dbReference type="NCBI Taxonomy" id="34485"/>
    <lineage>
        <taxon>Eukaryota</taxon>
        <taxon>Fungi</taxon>
        <taxon>Fungi incertae sedis</taxon>
        <taxon>Zoopagomycota</taxon>
        <taxon>Entomophthoromycotina</taxon>
        <taxon>Entomophthoromycetes</taxon>
        <taxon>Entomophthorales</taxon>
        <taxon>Entomophthoraceae</taxon>
        <taxon>Entomophthora</taxon>
    </lineage>
</organism>